<dbReference type="PROSITE" id="PS00012">
    <property type="entry name" value="PHOSPHOPANTETHEINE"/>
    <property type="match status" value="1"/>
</dbReference>
<accession>A0A2A4WXQ8</accession>
<dbReference type="Gene3D" id="1.10.1200.10">
    <property type="entry name" value="ACP-like"/>
    <property type="match status" value="1"/>
</dbReference>
<keyword evidence="1" id="KW-0596">Phosphopantetheine</keyword>
<name>A0A2A4WXQ8_9GAMM</name>
<protein>
    <recommendedName>
        <fullName evidence="3">Carrier domain-containing protein</fullName>
    </recommendedName>
</protein>
<comment type="caution">
    <text evidence="4">The sequence shown here is derived from an EMBL/GenBank/DDBJ whole genome shotgun (WGS) entry which is preliminary data.</text>
</comment>
<keyword evidence="2" id="KW-0597">Phosphoprotein</keyword>
<dbReference type="InterPro" id="IPR036736">
    <property type="entry name" value="ACP-like_sf"/>
</dbReference>
<evidence type="ECO:0000256" key="2">
    <source>
        <dbReference type="ARBA" id="ARBA00022553"/>
    </source>
</evidence>
<dbReference type="InterPro" id="IPR006162">
    <property type="entry name" value="Ppantetheine_attach_site"/>
</dbReference>
<dbReference type="Proteomes" id="UP000218767">
    <property type="component" value="Unassembled WGS sequence"/>
</dbReference>
<dbReference type="Pfam" id="PF00550">
    <property type="entry name" value="PP-binding"/>
    <property type="match status" value="1"/>
</dbReference>
<dbReference type="AlphaFoldDB" id="A0A2A4WXQ8"/>
<reference evidence="5" key="1">
    <citation type="submission" date="2017-08" db="EMBL/GenBank/DDBJ databases">
        <title>A dynamic microbial community with high functional redundancy inhabits the cold, oxic subseafloor aquifer.</title>
        <authorList>
            <person name="Tully B.J."/>
            <person name="Wheat C.G."/>
            <person name="Glazer B.T."/>
            <person name="Huber J.A."/>
        </authorList>
    </citation>
    <scope>NUCLEOTIDE SEQUENCE [LARGE SCALE GENOMIC DNA]</scope>
</reference>
<dbReference type="InterPro" id="IPR009081">
    <property type="entry name" value="PP-bd_ACP"/>
</dbReference>
<evidence type="ECO:0000256" key="1">
    <source>
        <dbReference type="ARBA" id="ARBA00022450"/>
    </source>
</evidence>
<organism evidence="4 5">
    <name type="scientific">SAR86 cluster bacterium</name>
    <dbReference type="NCBI Taxonomy" id="2030880"/>
    <lineage>
        <taxon>Bacteria</taxon>
        <taxon>Pseudomonadati</taxon>
        <taxon>Pseudomonadota</taxon>
        <taxon>Gammaproteobacteria</taxon>
        <taxon>SAR86 cluster</taxon>
    </lineage>
</organism>
<feature type="domain" description="Carrier" evidence="3">
    <location>
        <begin position="64"/>
        <end position="115"/>
    </location>
</feature>
<proteinExistence type="predicted"/>
<dbReference type="SUPFAM" id="SSF47336">
    <property type="entry name" value="ACP-like"/>
    <property type="match status" value="1"/>
</dbReference>
<evidence type="ECO:0000313" key="4">
    <source>
        <dbReference type="EMBL" id="PCI75080.1"/>
    </source>
</evidence>
<gene>
    <name evidence="4" type="ORF">COB20_13640</name>
</gene>
<sequence length="123" mass="13633">MEVSLLIAKLFLSAEIRENISALETDGIAEYYKSKIAKISNMSFLLNEQPATYVMQCLRRHCDGATVDRKTALSELNLDSLDLIESLFELENCYGKTLSNAELASLATVEDLVKAFCSSTIQS</sequence>
<evidence type="ECO:0000313" key="5">
    <source>
        <dbReference type="Proteomes" id="UP000218767"/>
    </source>
</evidence>
<evidence type="ECO:0000259" key="3">
    <source>
        <dbReference type="Pfam" id="PF00550"/>
    </source>
</evidence>
<dbReference type="EMBL" id="NVUL01000083">
    <property type="protein sequence ID" value="PCI75080.1"/>
    <property type="molecule type" value="Genomic_DNA"/>
</dbReference>